<dbReference type="InterPro" id="IPR005127">
    <property type="entry name" value="Giardia_VSP"/>
</dbReference>
<dbReference type="SMART" id="SM00181">
    <property type="entry name" value="EGF"/>
    <property type="match status" value="7"/>
</dbReference>
<dbReference type="InterPro" id="IPR052798">
    <property type="entry name" value="Giardia_VSA"/>
</dbReference>
<feature type="domain" description="EGF-like" evidence="2">
    <location>
        <begin position="158"/>
        <end position="200"/>
    </location>
</feature>
<protein>
    <submittedName>
        <fullName evidence="3">Variant-specific surface protein</fullName>
    </submittedName>
</protein>
<feature type="domain" description="EGF-like" evidence="2">
    <location>
        <begin position="108"/>
        <end position="138"/>
    </location>
</feature>
<feature type="domain" description="EGF-like" evidence="2">
    <location>
        <begin position="225"/>
        <end position="276"/>
    </location>
</feature>
<evidence type="ECO:0000313" key="3">
    <source>
        <dbReference type="EMBL" id="ESU39685.1"/>
    </source>
</evidence>
<name>V6TRQ0_GIAIN</name>
<dbReference type="InterPro" id="IPR006212">
    <property type="entry name" value="Furin_repeat"/>
</dbReference>
<organism evidence="3 4">
    <name type="scientific">Giardia intestinalis</name>
    <name type="common">Giardia lamblia</name>
    <dbReference type="NCBI Taxonomy" id="5741"/>
    <lineage>
        <taxon>Eukaryota</taxon>
        <taxon>Metamonada</taxon>
        <taxon>Diplomonadida</taxon>
        <taxon>Hexamitidae</taxon>
        <taxon>Giardiinae</taxon>
        <taxon>Giardia</taxon>
    </lineage>
</organism>
<dbReference type="PANTHER" id="PTHR23275:SF100">
    <property type="entry name" value="EGF-LIKE DOMAIN-CONTAINING PROTEIN"/>
    <property type="match status" value="1"/>
</dbReference>
<proteinExistence type="predicted"/>
<sequence>VIEGDSDSVGLLFMGGCYKTESQPGSDICTKASDGVCTECNTKNGLFKNPATTPKPGSECILCHDTTDRNGVMGVKDCLKCQAPQSAGAAICDTCKAGTYKSGSECKPCTPPCTTCETTATQCTSCETGKYLKSNQCVQDTGCDGNTYPDPESGKCLPCNTIDQACTTCKYNATVSKPQCTACSGGKIVKVGPDGGTTCVTTGECAGNDQAGSYFLTKNSAKCLLCYDKSDTTEPVNTGIDGCGTCKKTTPDQNVVCTACMDGYYNSASSGAPQCKPCVDNCGACTAGDMGTCTKCKPGFFLKNDGAKKCVPCDDPADGVPGCATCTLSGSFTCETCKVNYQKKVGAGGAVTCTKTCEDDTACGGTSGACDAIVIDANGKELHYCSYCGETNEFPINGVCVDTGKKEGNTCDQGVCTKCTNNYFLYMNGCYKVDQVPGSHMCSEATTAGVCTAANANDKYFIVPGASNTEQSILACGNPLGTLIGTKAYVGVDGCSQCTAPTALTTAGMAAAICTSCDSGKVPNKDGSGCVTCSDTNYKSCVMDNICGECNSGFSLEGGRCVSSGANRGGLSTGAIAGISVAVIVVVGGLVGFLCWWFVCRGKA</sequence>
<feature type="domain" description="EGF-like" evidence="2">
    <location>
        <begin position="516"/>
        <end position="562"/>
    </location>
</feature>
<dbReference type="Gene3D" id="2.10.220.10">
    <property type="entry name" value="Hormone Receptor, Insulin-like Growth Factor Receptor 1, Chain A, domain 2"/>
    <property type="match status" value="3"/>
</dbReference>
<feature type="domain" description="EGF-like" evidence="2">
    <location>
        <begin position="62"/>
        <end position="107"/>
    </location>
</feature>
<feature type="domain" description="EGF-like" evidence="2">
    <location>
        <begin position="312"/>
        <end position="358"/>
    </location>
</feature>
<dbReference type="EMBL" id="AHGT01000001">
    <property type="protein sequence ID" value="ESU39685.1"/>
    <property type="molecule type" value="Genomic_DNA"/>
</dbReference>
<dbReference type="InterPro" id="IPR000742">
    <property type="entry name" value="EGF"/>
</dbReference>
<comment type="caution">
    <text evidence="3">The sequence shown here is derived from an EMBL/GenBank/DDBJ whole genome shotgun (WGS) entry which is preliminary data.</text>
</comment>
<keyword evidence="1" id="KW-0812">Transmembrane</keyword>
<dbReference type="VEuPathDB" id="GiardiaDB:DHA2_151278"/>
<dbReference type="VEuPathDB" id="GiardiaDB:GL50803_0050259"/>
<reference evidence="3 4" key="2">
    <citation type="journal article" date="2013" name="Genome Biol. Evol.">
        <title>Genome sequencing of Giardia lamblia genotypes A2 and B isolates (DH and GS) and comparative analysis with the genomes of genotypes A1 and E (WB and Pig).</title>
        <authorList>
            <person name="Adam R.D."/>
            <person name="Dahlstrom E.W."/>
            <person name="Martens C.A."/>
            <person name="Bruno D.P."/>
            <person name="Barbian K.D."/>
            <person name="Ricklefs S.M."/>
            <person name="Hernandez M.M."/>
            <person name="Narla N.P."/>
            <person name="Patel R.B."/>
            <person name="Porcella S.F."/>
            <person name="Nash T.E."/>
        </authorList>
    </citation>
    <scope>NUCLEOTIDE SEQUENCE [LARGE SCALE GENOMIC DNA]</scope>
    <source>
        <strain evidence="3 4">DH</strain>
    </source>
</reference>
<evidence type="ECO:0000256" key="1">
    <source>
        <dbReference type="SAM" id="Phobius"/>
    </source>
</evidence>
<dbReference type="AlphaFoldDB" id="V6TRQ0"/>
<dbReference type="SMART" id="SM00261">
    <property type="entry name" value="FU"/>
    <property type="match status" value="5"/>
</dbReference>
<keyword evidence="1" id="KW-0472">Membrane</keyword>
<evidence type="ECO:0000313" key="4">
    <source>
        <dbReference type="Proteomes" id="UP000018320"/>
    </source>
</evidence>
<reference evidence="4" key="1">
    <citation type="submission" date="2012-02" db="EMBL/GenBank/DDBJ databases">
        <title>Genome sequencing of Giardia lamblia Genotypes A2 and B isolates (DH and GS) and comparative analysis with the genomes of Genotypes A1 and E (WB and Pig).</title>
        <authorList>
            <person name="Adam R."/>
            <person name="Dahlstrom E."/>
            <person name="Martens C."/>
            <person name="Bruno D."/>
            <person name="Barbian K."/>
            <person name="Porcella S.F."/>
            <person name="Nash T."/>
        </authorList>
    </citation>
    <scope>NUCLEOTIDE SEQUENCE</scope>
    <source>
        <strain evidence="4">DH</strain>
    </source>
</reference>
<dbReference type="InterPro" id="IPR009030">
    <property type="entry name" value="Growth_fac_rcpt_cys_sf"/>
</dbReference>
<feature type="transmembrane region" description="Helical" evidence="1">
    <location>
        <begin position="575"/>
        <end position="599"/>
    </location>
</feature>
<dbReference type="PANTHER" id="PTHR23275">
    <property type="entry name" value="CABRIOLET.-RELATED"/>
    <property type="match status" value="1"/>
</dbReference>
<keyword evidence="1" id="KW-1133">Transmembrane helix</keyword>
<accession>V6TRQ0</accession>
<dbReference type="VEuPathDB" id="GiardiaDB:GL50581_311"/>
<dbReference type="SUPFAM" id="SSF57184">
    <property type="entry name" value="Growth factor receptor domain"/>
    <property type="match status" value="3"/>
</dbReference>
<dbReference type="Pfam" id="PF03302">
    <property type="entry name" value="VSP"/>
    <property type="match status" value="1"/>
</dbReference>
<feature type="non-terminal residue" evidence="3">
    <location>
        <position position="1"/>
    </location>
</feature>
<gene>
    <name evidence="3" type="ORF">DHA2_151278</name>
</gene>
<evidence type="ECO:0000259" key="2">
    <source>
        <dbReference type="SMART" id="SM00181"/>
    </source>
</evidence>
<dbReference type="Proteomes" id="UP000018320">
    <property type="component" value="Unassembled WGS sequence"/>
</dbReference>
<feature type="domain" description="EGF-like" evidence="2">
    <location>
        <begin position="277"/>
        <end position="311"/>
    </location>
</feature>